<keyword evidence="5 9" id="KW-0175">Coiled coil</keyword>
<keyword evidence="11" id="KW-1185">Reference proteome</keyword>
<dbReference type="Proteomes" id="UP000018468">
    <property type="component" value="Linkage group LG6"/>
</dbReference>
<dbReference type="eggNOG" id="ENOG502RYPP">
    <property type="taxonomic scope" value="Eukaryota"/>
</dbReference>
<dbReference type="GeneTree" id="ENSGT00950000183026"/>
<evidence type="ECO:0000256" key="8">
    <source>
        <dbReference type="ARBA" id="ARBA00038407"/>
    </source>
</evidence>
<reference evidence="10" key="2">
    <citation type="submission" date="2025-08" db="UniProtKB">
        <authorList>
            <consortium name="Ensembl"/>
        </authorList>
    </citation>
    <scope>IDENTIFICATION</scope>
</reference>
<accession>W5N1B1</accession>
<dbReference type="KEGG" id="loc:102694806"/>
<dbReference type="AlphaFoldDB" id="W5N1B1"/>
<dbReference type="Ensembl" id="ENSLOCT00000014449.1">
    <property type="protein sequence ID" value="ENSLOCP00000014420.1"/>
    <property type="gene ID" value="ENSLOCG00000011732.1"/>
</dbReference>
<name>W5N1B1_LEPOC</name>
<dbReference type="PANTHER" id="PTHR24200">
    <property type="entry name" value="TOUCAN, ISOFORM A"/>
    <property type="match status" value="1"/>
</dbReference>
<evidence type="ECO:0000256" key="9">
    <source>
        <dbReference type="SAM" id="Coils"/>
    </source>
</evidence>
<dbReference type="GO" id="GO:0030496">
    <property type="term" value="C:midbody"/>
    <property type="evidence" value="ECO:0007669"/>
    <property type="project" value="UniProtKB-SubCell"/>
</dbReference>
<evidence type="ECO:0000256" key="1">
    <source>
        <dbReference type="ARBA" id="ARBA00004186"/>
    </source>
</evidence>
<dbReference type="EMBL" id="AHAT01005436">
    <property type="status" value="NOT_ANNOTATED_CDS"/>
    <property type="molecule type" value="Genomic_DNA"/>
</dbReference>
<evidence type="ECO:0000256" key="6">
    <source>
        <dbReference type="ARBA" id="ARBA00023212"/>
    </source>
</evidence>
<dbReference type="STRING" id="7918.ENSLOCP00000014420"/>
<sequence>MGAATSRGCCRGLRKKKRKNAAKEQVKLSKELNNLQDGCDQCLQKDAGLALEKLKEQHEWELESLRETLKGTWTSEREELLKAHQEAIERLVEEITAKIKTETSVELNASFDDKIKCITEKHTNKTEELQKLHSQEKKTLTDNFKETEASLQGKVDVLTAELQVFNELKQRVKESVLTRDLQRNIKDHGSPGSFWEQELNSLLFVIEMKNERIQNFSKKLLQMEALAEKNLSLEDRVKNLLQQNEDLRLRMEKHQTLIQELSREHARLQESLEKESLLSQRLNQEKEELLYRLVNGDSPPTFHVSPFTPELSPR</sequence>
<organism evidence="10 11">
    <name type="scientific">Lepisosteus oculatus</name>
    <name type="common">Spotted gar</name>
    <dbReference type="NCBI Taxonomy" id="7918"/>
    <lineage>
        <taxon>Eukaryota</taxon>
        <taxon>Metazoa</taxon>
        <taxon>Chordata</taxon>
        <taxon>Craniata</taxon>
        <taxon>Vertebrata</taxon>
        <taxon>Euteleostomi</taxon>
        <taxon>Actinopterygii</taxon>
        <taxon>Neopterygii</taxon>
        <taxon>Holostei</taxon>
        <taxon>Semionotiformes</taxon>
        <taxon>Lepisosteidae</taxon>
        <taxon>Lepisosteus</taxon>
    </lineage>
</organism>
<dbReference type="FunCoup" id="W5N1B1">
    <property type="interactions" value="14"/>
</dbReference>
<dbReference type="PANTHER" id="PTHR24200:SF6">
    <property type="entry name" value="COILED-COIL DOMAIN-CONTAINING PROTEIN 69"/>
    <property type="match status" value="1"/>
</dbReference>
<dbReference type="GeneID" id="102694806"/>
<dbReference type="GO" id="GO:0005634">
    <property type="term" value="C:nucleus"/>
    <property type="evidence" value="ECO:0000318"/>
    <property type="project" value="GO_Central"/>
</dbReference>
<evidence type="ECO:0000256" key="3">
    <source>
        <dbReference type="ARBA" id="ARBA00022490"/>
    </source>
</evidence>
<evidence type="ECO:0000256" key="5">
    <source>
        <dbReference type="ARBA" id="ARBA00023054"/>
    </source>
</evidence>
<keyword evidence="6" id="KW-0206">Cytoskeleton</keyword>
<proteinExistence type="inferred from homology"/>
<dbReference type="CTD" id="26112"/>
<keyword evidence="7" id="KW-0449">Lipoprotein</keyword>
<dbReference type="GO" id="GO:0008017">
    <property type="term" value="F:microtubule binding"/>
    <property type="evidence" value="ECO:0000318"/>
    <property type="project" value="GO_Central"/>
</dbReference>
<dbReference type="OrthoDB" id="10038993at2759"/>
<evidence type="ECO:0000256" key="2">
    <source>
        <dbReference type="ARBA" id="ARBA00004214"/>
    </source>
</evidence>
<keyword evidence="3" id="KW-0963">Cytoplasm</keyword>
<evidence type="ECO:0000313" key="10">
    <source>
        <dbReference type="Ensembl" id="ENSLOCP00000014420.1"/>
    </source>
</evidence>
<evidence type="ECO:0000313" key="11">
    <source>
        <dbReference type="Proteomes" id="UP000018468"/>
    </source>
</evidence>
<dbReference type="Bgee" id="ENSLOCG00000011732">
    <property type="expression patterns" value="Expressed in heart and 12 other cell types or tissues"/>
</dbReference>
<reference evidence="10" key="3">
    <citation type="submission" date="2025-09" db="UniProtKB">
        <authorList>
            <consortium name="Ensembl"/>
        </authorList>
    </citation>
    <scope>IDENTIFICATION</scope>
</reference>
<protein>
    <submittedName>
        <fullName evidence="10">Coiled-coil domain containing 69</fullName>
    </submittedName>
</protein>
<evidence type="ECO:0000256" key="7">
    <source>
        <dbReference type="ARBA" id="ARBA00023288"/>
    </source>
</evidence>
<dbReference type="InterPro" id="IPR051293">
    <property type="entry name" value="MTUS1/CCDC69"/>
</dbReference>
<feature type="coiled-coil region" evidence="9">
    <location>
        <begin position="206"/>
        <end position="288"/>
    </location>
</feature>
<comment type="subcellular location">
    <subcellularLocation>
        <location evidence="1">Cytoplasm</location>
        <location evidence="1">Cytoskeleton</location>
        <location evidence="1">Spindle</location>
    </subcellularLocation>
    <subcellularLocation>
        <location evidence="2">Midbody</location>
    </subcellularLocation>
</comment>
<dbReference type="GO" id="GO:0005819">
    <property type="term" value="C:spindle"/>
    <property type="evidence" value="ECO:0007669"/>
    <property type="project" value="UniProtKB-SubCell"/>
</dbReference>
<keyword evidence="4" id="KW-0519">Myristate</keyword>
<evidence type="ECO:0000256" key="4">
    <source>
        <dbReference type="ARBA" id="ARBA00022707"/>
    </source>
</evidence>
<comment type="similarity">
    <text evidence="8">Belongs to the CCDC69 family.</text>
</comment>
<dbReference type="InParanoid" id="W5N1B1"/>
<dbReference type="OMA" id="DSCPTIH"/>
<reference evidence="11" key="1">
    <citation type="submission" date="2011-12" db="EMBL/GenBank/DDBJ databases">
        <title>The Draft Genome of Lepisosteus oculatus.</title>
        <authorList>
            <consortium name="The Broad Institute Genome Assembly &amp; Analysis Group"/>
            <consortium name="Computational R&amp;D Group"/>
            <consortium name="and Sequencing Platform"/>
            <person name="Di Palma F."/>
            <person name="Alfoldi J."/>
            <person name="Johnson J."/>
            <person name="Berlin A."/>
            <person name="Gnerre S."/>
            <person name="Jaffe D."/>
            <person name="MacCallum I."/>
            <person name="Young S."/>
            <person name="Walker B.J."/>
            <person name="Lander E.S."/>
            <person name="Lindblad-Toh K."/>
        </authorList>
    </citation>
    <scope>NUCLEOTIDE SEQUENCE [LARGE SCALE GENOMIC DNA]</scope>
</reference>
<dbReference type="HOGENOM" id="CLU_079661_0_0_1"/>